<dbReference type="InterPro" id="IPR027417">
    <property type="entry name" value="P-loop_NTPase"/>
</dbReference>
<dbReference type="InterPro" id="IPR058922">
    <property type="entry name" value="WHD_DRP"/>
</dbReference>
<dbReference type="InterPro" id="IPR002182">
    <property type="entry name" value="NB-ARC"/>
</dbReference>
<dbReference type="GO" id="GO:0005524">
    <property type="term" value="F:ATP binding"/>
    <property type="evidence" value="ECO:0007669"/>
    <property type="project" value="UniProtKB-KW"/>
</dbReference>
<dbReference type="InterPro" id="IPR032675">
    <property type="entry name" value="LRR_dom_sf"/>
</dbReference>
<feature type="domain" description="Disease resistance protein winged helix" evidence="10">
    <location>
        <begin position="439"/>
        <end position="513"/>
    </location>
</feature>
<keyword evidence="7" id="KW-0175">Coiled coil</keyword>
<keyword evidence="13" id="KW-1185">Reference proteome</keyword>
<sequence length="1066" mass="120634">MAAVLDALAHYLQKLITDMAREEVSMLLGVSGEITKLENNVGSIKAFLTDAERRRITDESVQRWTRKLKNAMYDATDILDLCQLEADKRRESKGGGLEEKVPGCFKPLLFCLRNPLFAHEIGSQIKELNQRLEDIYKEGDRFNFNIGLGANPERRKLSDAGLKISSEFNESAIVGEKIEKDTKKLSHVLINDDKLNIKVVSIVGAGGMGKTTLAQKIFKEKIIQDQFKVKIWLSITQYFDEIDLLRTAIEHAGGGPSGMQDKSLLMRSLTDILSKGKFLLVMDDVWSEKAWNDVLSIPILNASDKQAGCRVLVTTRLEDLAQRMQVSFHQHHVSPLNEEDAWSLLKKQLPLQPNQVVGVDHLKDVGMKIIKMCGGLPLAIKVMGGLLSTRAQSEHEWEAVLNHGAWSVAGLPKELDNRLYLSYEDLSPQLKQCFLYCSLFSKGTNIRKRDIIPMWISEGFIQPWHGSSSREDQLEDIANEYHRELIMRNLIEPTEGSTTNGYHCTMHDVVCSFAQYMAREELLVVQDEQAPGSSSNSLLRRLSIRSTNSVPEWDSLEIQKSIRTLIINNNRIFMGLSDSLCSLSSLRVLLIRGNEDRDRLIDSLYSRDADWDRLIDSLCQCKHLRYLHLENTGVSRLPKEIHKIKFLQHIVLRRSSNLKSLPRSIIELVHLRTLDLDNLNAKNILIPKGFSGLTNLRSLFGFPVHMDMDKDEAWCSLEEIGPLSQLRYLTVYGLDDVSRSSLAEKATIRSKKHLIYLELNWSNSEIIGPWDGEIKKQRQQQAAEEVIEKLCPPPCIQDVRIEGYFGCVLPNWMMVEATTAFKSLRYLGLQDLTCCTKLRDGLCRLPCLEGLDIINAPAIKSIGFEFQASSSFEVGGCVTATPAFPSLTTLLLDGLCECEEWHWEEHALDVTAGTMGMPALKKLGIRNCKLRVLPPGLANSRREALRELNLYELRNLTSVENFPSVVELDVFYCPKLKRINGLSRLQKIRISRCPNVVVLEGVPSLDSMELKDGTMETLPGYLRDVSPRYLELKCCKKLYEAIMSGSSSERDKISHITKRTIDYLQD</sequence>
<comment type="similarity">
    <text evidence="1">Belongs to the disease resistance NB-LRR family.</text>
</comment>
<evidence type="ECO:0000313" key="12">
    <source>
        <dbReference type="EMBL" id="CAL4991885.1"/>
    </source>
</evidence>
<dbReference type="AlphaFoldDB" id="A0ABC9B133"/>
<dbReference type="Pfam" id="PF23559">
    <property type="entry name" value="WHD_DRP"/>
    <property type="match status" value="1"/>
</dbReference>
<evidence type="ECO:0000259" key="11">
    <source>
        <dbReference type="Pfam" id="PF23598"/>
    </source>
</evidence>
<evidence type="ECO:0000256" key="5">
    <source>
        <dbReference type="ARBA" id="ARBA00022821"/>
    </source>
</evidence>
<keyword evidence="3" id="KW-0677">Repeat</keyword>
<feature type="domain" description="Disease resistance R13L4/SHOC-2-like LRR" evidence="11">
    <location>
        <begin position="582"/>
        <end position="923"/>
    </location>
</feature>
<dbReference type="PANTHER" id="PTHR36766:SF36">
    <property type="entry name" value="AAA+ ATPASE DOMAIN-CONTAINING PROTEIN"/>
    <property type="match status" value="1"/>
</dbReference>
<dbReference type="GO" id="GO:0009626">
    <property type="term" value="P:plant-type hypersensitive response"/>
    <property type="evidence" value="ECO:0007669"/>
    <property type="project" value="UniProtKB-ARBA"/>
</dbReference>
<evidence type="ECO:0000256" key="7">
    <source>
        <dbReference type="ARBA" id="ARBA00023054"/>
    </source>
</evidence>
<dbReference type="Gene3D" id="3.80.10.10">
    <property type="entry name" value="Ribonuclease Inhibitor"/>
    <property type="match status" value="2"/>
</dbReference>
<keyword evidence="6" id="KW-0067">ATP-binding</keyword>
<protein>
    <submittedName>
        <fullName evidence="12">Uncharacterized protein</fullName>
    </submittedName>
</protein>
<evidence type="ECO:0000256" key="4">
    <source>
        <dbReference type="ARBA" id="ARBA00022741"/>
    </source>
</evidence>
<dbReference type="PANTHER" id="PTHR36766">
    <property type="entry name" value="PLANT BROAD-SPECTRUM MILDEW RESISTANCE PROTEIN RPW8"/>
    <property type="match status" value="1"/>
</dbReference>
<dbReference type="InterPro" id="IPR055414">
    <property type="entry name" value="LRR_R13L4/SHOC2-like"/>
</dbReference>
<proteinExistence type="inferred from homology"/>
<keyword evidence="4" id="KW-0547">Nucleotide-binding</keyword>
<dbReference type="InterPro" id="IPR038005">
    <property type="entry name" value="RX-like_CC"/>
</dbReference>
<organism evidence="12 13">
    <name type="scientific">Urochloa decumbens</name>
    <dbReference type="NCBI Taxonomy" id="240449"/>
    <lineage>
        <taxon>Eukaryota</taxon>
        <taxon>Viridiplantae</taxon>
        <taxon>Streptophyta</taxon>
        <taxon>Embryophyta</taxon>
        <taxon>Tracheophyta</taxon>
        <taxon>Spermatophyta</taxon>
        <taxon>Magnoliopsida</taxon>
        <taxon>Liliopsida</taxon>
        <taxon>Poales</taxon>
        <taxon>Poaceae</taxon>
        <taxon>PACMAD clade</taxon>
        <taxon>Panicoideae</taxon>
        <taxon>Panicodae</taxon>
        <taxon>Paniceae</taxon>
        <taxon>Melinidinae</taxon>
        <taxon>Urochloa</taxon>
    </lineage>
</organism>
<feature type="domain" description="Disease resistance N-terminal" evidence="9">
    <location>
        <begin position="12"/>
        <end position="93"/>
    </location>
</feature>
<reference evidence="12" key="1">
    <citation type="submission" date="2024-10" db="EMBL/GenBank/DDBJ databases">
        <authorList>
            <person name="Ryan C."/>
        </authorList>
    </citation>
    <scope>NUCLEOTIDE SEQUENCE [LARGE SCALE GENOMIC DNA]</scope>
</reference>
<dbReference type="EMBL" id="OZ075134">
    <property type="protein sequence ID" value="CAL4991885.1"/>
    <property type="molecule type" value="Genomic_DNA"/>
</dbReference>
<evidence type="ECO:0000256" key="3">
    <source>
        <dbReference type="ARBA" id="ARBA00022737"/>
    </source>
</evidence>
<dbReference type="Pfam" id="PF18052">
    <property type="entry name" value="Rx_N"/>
    <property type="match status" value="1"/>
</dbReference>
<evidence type="ECO:0000256" key="2">
    <source>
        <dbReference type="ARBA" id="ARBA00022614"/>
    </source>
</evidence>
<gene>
    <name evidence="12" type="ORF">URODEC1_LOCUS60858</name>
</gene>
<dbReference type="Gene3D" id="1.10.10.10">
    <property type="entry name" value="Winged helix-like DNA-binding domain superfamily/Winged helix DNA-binding domain"/>
    <property type="match status" value="1"/>
</dbReference>
<evidence type="ECO:0000259" key="10">
    <source>
        <dbReference type="Pfam" id="PF23559"/>
    </source>
</evidence>
<evidence type="ECO:0000256" key="6">
    <source>
        <dbReference type="ARBA" id="ARBA00022840"/>
    </source>
</evidence>
<dbReference type="PRINTS" id="PR00364">
    <property type="entry name" value="DISEASERSIST"/>
</dbReference>
<accession>A0ABC9B133</accession>
<dbReference type="GO" id="GO:0042742">
    <property type="term" value="P:defense response to bacterium"/>
    <property type="evidence" value="ECO:0007669"/>
    <property type="project" value="UniProtKB-ARBA"/>
</dbReference>
<dbReference type="InterPro" id="IPR042197">
    <property type="entry name" value="Apaf_helical"/>
</dbReference>
<dbReference type="Proteomes" id="UP001497457">
    <property type="component" value="Chromosome 24b"/>
</dbReference>
<evidence type="ECO:0000256" key="1">
    <source>
        <dbReference type="ARBA" id="ARBA00008894"/>
    </source>
</evidence>
<dbReference type="CDD" id="cd14798">
    <property type="entry name" value="RX-CC_like"/>
    <property type="match status" value="1"/>
</dbReference>
<dbReference type="Gene3D" id="1.10.8.430">
    <property type="entry name" value="Helical domain of apoptotic protease-activating factors"/>
    <property type="match status" value="1"/>
</dbReference>
<dbReference type="Gene3D" id="1.20.5.4130">
    <property type="match status" value="1"/>
</dbReference>
<dbReference type="SUPFAM" id="SSF52540">
    <property type="entry name" value="P-loop containing nucleoside triphosphate hydrolases"/>
    <property type="match status" value="1"/>
</dbReference>
<dbReference type="Pfam" id="PF00931">
    <property type="entry name" value="NB-ARC"/>
    <property type="match status" value="1"/>
</dbReference>
<dbReference type="Pfam" id="PF23598">
    <property type="entry name" value="LRR_14"/>
    <property type="match status" value="1"/>
</dbReference>
<evidence type="ECO:0000259" key="8">
    <source>
        <dbReference type="Pfam" id="PF00931"/>
    </source>
</evidence>
<keyword evidence="5" id="KW-0611">Plant defense</keyword>
<dbReference type="GO" id="GO:0002758">
    <property type="term" value="P:innate immune response-activating signaling pathway"/>
    <property type="evidence" value="ECO:0007669"/>
    <property type="project" value="UniProtKB-ARBA"/>
</dbReference>
<dbReference type="Gene3D" id="3.40.50.300">
    <property type="entry name" value="P-loop containing nucleotide triphosphate hydrolases"/>
    <property type="match status" value="1"/>
</dbReference>
<dbReference type="SUPFAM" id="SSF52058">
    <property type="entry name" value="L domain-like"/>
    <property type="match status" value="1"/>
</dbReference>
<dbReference type="FunFam" id="1.10.10.10:FF:000322">
    <property type="entry name" value="Probable disease resistance protein At1g63360"/>
    <property type="match status" value="1"/>
</dbReference>
<dbReference type="InterPro" id="IPR041118">
    <property type="entry name" value="Rx_N"/>
</dbReference>
<feature type="domain" description="NB-ARC" evidence="8">
    <location>
        <begin position="179"/>
        <end position="348"/>
    </location>
</feature>
<dbReference type="InterPro" id="IPR036388">
    <property type="entry name" value="WH-like_DNA-bd_sf"/>
</dbReference>
<keyword evidence="2" id="KW-0433">Leucine-rich repeat</keyword>
<evidence type="ECO:0000313" key="13">
    <source>
        <dbReference type="Proteomes" id="UP001497457"/>
    </source>
</evidence>
<name>A0ABC9B133_9POAL</name>
<evidence type="ECO:0000259" key="9">
    <source>
        <dbReference type="Pfam" id="PF18052"/>
    </source>
</evidence>